<sequence>MSNTDRFPEGVIKRGCEALGASLKKVPLVEDYSWSGVDFRYWHATFAIRCESPLGWVIIRRLAYALNTSVLELWGRQPFVFKPEGEETMFHAKKKDTIYWTIIATEPMLDPAEVAQHLEMVLLSEIKEEKDWVDF</sequence>
<organism evidence="1 2">
    <name type="scientific">Lacunisphaera limnophila</name>
    <dbReference type="NCBI Taxonomy" id="1838286"/>
    <lineage>
        <taxon>Bacteria</taxon>
        <taxon>Pseudomonadati</taxon>
        <taxon>Verrucomicrobiota</taxon>
        <taxon>Opitutia</taxon>
        <taxon>Opitutales</taxon>
        <taxon>Opitutaceae</taxon>
        <taxon>Lacunisphaera</taxon>
    </lineage>
</organism>
<reference evidence="1 2" key="1">
    <citation type="submission" date="2016-06" db="EMBL/GenBank/DDBJ databases">
        <title>Three novel species with peptidoglycan cell walls form the new genus Lacunisphaera gen. nov. in the family Opitutaceae of the verrucomicrobial subdivision 4.</title>
        <authorList>
            <person name="Rast P."/>
            <person name="Gloeckner I."/>
            <person name="Jogler M."/>
            <person name="Boedeker C."/>
            <person name="Jeske O."/>
            <person name="Wiegand S."/>
            <person name="Reinhardt R."/>
            <person name="Schumann P."/>
            <person name="Rohde M."/>
            <person name="Spring S."/>
            <person name="Gloeckner F.O."/>
            <person name="Jogler C."/>
        </authorList>
    </citation>
    <scope>NUCLEOTIDE SEQUENCE [LARGE SCALE GENOMIC DNA]</scope>
    <source>
        <strain evidence="1 2">IG16b</strain>
    </source>
</reference>
<gene>
    <name evidence="1" type="ORF">Verru16b_03054</name>
</gene>
<evidence type="ECO:0000313" key="1">
    <source>
        <dbReference type="EMBL" id="AOS45963.1"/>
    </source>
</evidence>
<accession>A0A1D8AYI3</accession>
<dbReference type="AlphaFoldDB" id="A0A1D8AYI3"/>
<dbReference type="Proteomes" id="UP000095228">
    <property type="component" value="Chromosome"/>
</dbReference>
<keyword evidence="2" id="KW-1185">Reference proteome</keyword>
<protein>
    <submittedName>
        <fullName evidence="1">Uncharacterized protein</fullName>
    </submittedName>
</protein>
<dbReference type="RefSeq" id="WP_069963064.1">
    <property type="nucleotide sequence ID" value="NZ_CP016094.1"/>
</dbReference>
<dbReference type="KEGG" id="obg:Verru16b_03054"/>
<name>A0A1D8AYI3_9BACT</name>
<dbReference type="EMBL" id="CP016094">
    <property type="protein sequence ID" value="AOS45963.1"/>
    <property type="molecule type" value="Genomic_DNA"/>
</dbReference>
<proteinExistence type="predicted"/>
<evidence type="ECO:0000313" key="2">
    <source>
        <dbReference type="Proteomes" id="UP000095228"/>
    </source>
</evidence>